<gene>
    <name evidence="2" type="ORF">GII36_01280</name>
</gene>
<evidence type="ECO:0000313" key="2">
    <source>
        <dbReference type="EMBL" id="QHN42479.1"/>
    </source>
</evidence>
<proteinExistence type="predicted"/>
<dbReference type="SUPFAM" id="SSF54523">
    <property type="entry name" value="Pili subunits"/>
    <property type="match status" value="1"/>
</dbReference>
<dbReference type="Proteomes" id="UP001059824">
    <property type="component" value="Chromosome"/>
</dbReference>
<evidence type="ECO:0000256" key="1">
    <source>
        <dbReference type="SAM" id="Phobius"/>
    </source>
</evidence>
<dbReference type="InterPro" id="IPR045584">
    <property type="entry name" value="Pilin-like"/>
</dbReference>
<organism evidence="2 3">
    <name type="scientific">Candidatus Mycosynbacter amalyticus</name>
    <dbReference type="NCBI Taxonomy" id="2665156"/>
    <lineage>
        <taxon>Bacteria</taxon>
        <taxon>Candidatus Saccharimonadota</taxon>
        <taxon>Candidatus Saccharimonadota incertae sedis</taxon>
        <taxon>Candidatus Mycosynbacter</taxon>
    </lineage>
</organism>
<accession>A0A857MMH8</accession>
<feature type="transmembrane region" description="Helical" evidence="1">
    <location>
        <begin position="12"/>
        <end position="32"/>
    </location>
</feature>
<dbReference type="EMBL" id="CP045921">
    <property type="protein sequence ID" value="QHN42479.1"/>
    <property type="molecule type" value="Genomic_DNA"/>
</dbReference>
<dbReference type="KEGG" id="mama:GII36_01280"/>
<reference evidence="2" key="1">
    <citation type="journal article" date="2021" name="Nat. Microbiol.">
        <title>Cocultivation of an ultrasmall environmental parasitic bacterium with lytic ability against bacteria associated with wastewater foams.</title>
        <authorList>
            <person name="Batinovic S."/>
            <person name="Rose J.J.A."/>
            <person name="Ratcliffe J."/>
            <person name="Seviour R.J."/>
            <person name="Petrovski S."/>
        </authorList>
    </citation>
    <scope>NUCLEOTIDE SEQUENCE</scope>
    <source>
        <strain evidence="2">JR1</strain>
    </source>
</reference>
<evidence type="ECO:0000313" key="3">
    <source>
        <dbReference type="Proteomes" id="UP001059824"/>
    </source>
</evidence>
<protein>
    <recommendedName>
        <fullName evidence="4">Prepilin-type N-terminal cleavage/methylation domain-containing protein</fullName>
    </recommendedName>
</protein>
<keyword evidence="1" id="KW-1133">Transmembrane helix</keyword>
<name>A0A857MMH8_9BACT</name>
<keyword evidence="3" id="KW-1185">Reference proteome</keyword>
<sequence length="154" mass="16736">MKQYFGFTIVEIIVVITAIAILAGIGMVSYSATQVRARDTERTADIDVMSAALETYYERFGKYPDTATIAGTGFITDTLRVPTDAMTTPGSTATAPYYSYSIGTSATTSQYAYMAYQNTGSTQCTAATQTCTRFVLYYNLERSGAQTKLSKFGN</sequence>
<keyword evidence="1" id="KW-0812">Transmembrane</keyword>
<dbReference type="Gene3D" id="3.30.700.10">
    <property type="entry name" value="Glycoprotein, Type 4 Pilin"/>
    <property type="match status" value="1"/>
</dbReference>
<evidence type="ECO:0008006" key="4">
    <source>
        <dbReference type="Google" id="ProtNLM"/>
    </source>
</evidence>
<keyword evidence="1" id="KW-0472">Membrane</keyword>
<dbReference type="AlphaFoldDB" id="A0A857MMH8"/>
<dbReference type="RefSeq" id="WP_260763836.1">
    <property type="nucleotide sequence ID" value="NZ_CP045921.1"/>
</dbReference>